<organism evidence="1 2">
    <name type="scientific">Panagrolaimus superbus</name>
    <dbReference type="NCBI Taxonomy" id="310955"/>
    <lineage>
        <taxon>Eukaryota</taxon>
        <taxon>Metazoa</taxon>
        <taxon>Ecdysozoa</taxon>
        <taxon>Nematoda</taxon>
        <taxon>Chromadorea</taxon>
        <taxon>Rhabditida</taxon>
        <taxon>Tylenchina</taxon>
        <taxon>Panagrolaimomorpha</taxon>
        <taxon>Panagrolaimoidea</taxon>
        <taxon>Panagrolaimidae</taxon>
        <taxon>Panagrolaimus</taxon>
    </lineage>
</organism>
<protein>
    <submittedName>
        <fullName evidence="2">Uncharacterized protein</fullName>
    </submittedName>
</protein>
<evidence type="ECO:0000313" key="2">
    <source>
        <dbReference type="WBParaSite" id="PSU_v2.g9790.t1"/>
    </source>
</evidence>
<dbReference type="Proteomes" id="UP000887577">
    <property type="component" value="Unplaced"/>
</dbReference>
<evidence type="ECO:0000313" key="1">
    <source>
        <dbReference type="Proteomes" id="UP000887577"/>
    </source>
</evidence>
<proteinExistence type="predicted"/>
<name>A0A914ZCW7_9BILA</name>
<reference evidence="2" key="1">
    <citation type="submission" date="2022-11" db="UniProtKB">
        <authorList>
            <consortium name="WormBaseParasite"/>
        </authorList>
    </citation>
    <scope>IDENTIFICATION</scope>
</reference>
<dbReference type="WBParaSite" id="PSU_v2.g9790.t1">
    <property type="protein sequence ID" value="PSU_v2.g9790.t1"/>
    <property type="gene ID" value="PSU_v2.g9790"/>
</dbReference>
<dbReference type="AlphaFoldDB" id="A0A914ZCW7"/>
<accession>A0A914ZCW7</accession>
<sequence length="141" mass="15717">MVCMIKKESDIPENIVNDLIRIRRSTNNSMIEEFLDQELGAIVNLTILNNNFNSNNNNSNNNNETTATLTKCQLARLRKRAIEFESNPQLLEALNERLENEAAKNANNNNNNNGGEDGLKVEVKTCHAGASLVEWSGTEQG</sequence>
<keyword evidence="1" id="KW-1185">Reference proteome</keyword>